<evidence type="ECO:0000313" key="3">
    <source>
        <dbReference type="Proteomes" id="UP000314294"/>
    </source>
</evidence>
<name>A0A4Z2I293_9TELE</name>
<feature type="compositionally biased region" description="Basic and acidic residues" evidence="1">
    <location>
        <begin position="11"/>
        <end position="20"/>
    </location>
</feature>
<dbReference type="AlphaFoldDB" id="A0A4Z2I293"/>
<evidence type="ECO:0000256" key="1">
    <source>
        <dbReference type="SAM" id="MobiDB-lite"/>
    </source>
</evidence>
<organism evidence="2 3">
    <name type="scientific">Liparis tanakae</name>
    <name type="common">Tanaka's snailfish</name>
    <dbReference type="NCBI Taxonomy" id="230148"/>
    <lineage>
        <taxon>Eukaryota</taxon>
        <taxon>Metazoa</taxon>
        <taxon>Chordata</taxon>
        <taxon>Craniata</taxon>
        <taxon>Vertebrata</taxon>
        <taxon>Euteleostomi</taxon>
        <taxon>Actinopterygii</taxon>
        <taxon>Neopterygii</taxon>
        <taxon>Teleostei</taxon>
        <taxon>Neoteleostei</taxon>
        <taxon>Acanthomorphata</taxon>
        <taxon>Eupercaria</taxon>
        <taxon>Perciformes</taxon>
        <taxon>Cottioidei</taxon>
        <taxon>Cottales</taxon>
        <taxon>Liparidae</taxon>
        <taxon>Liparis</taxon>
    </lineage>
</organism>
<proteinExistence type="predicted"/>
<dbReference type="Proteomes" id="UP000314294">
    <property type="component" value="Unassembled WGS sequence"/>
</dbReference>
<keyword evidence="3" id="KW-1185">Reference proteome</keyword>
<evidence type="ECO:0000313" key="2">
    <source>
        <dbReference type="EMBL" id="TNN71424.1"/>
    </source>
</evidence>
<sequence>MSSQRKKKEKRRETLKEEFNSQKQSSRCSAGIEGTREKRDWDCETAASHSGNHRWFGNGWDARFIDHDKVVRAGQCFINDQKRDAGQGVFLEQHPFLYRAFNSEATTSFARGVFDGRESTLSKGQPPSANKETKQDREVKIFDTGLGTCPDPARCLGLRIDDGSSRGPIQRQPVGNEGARIALSVTEPWGSDTCTALRCDNERQRRPRGVACQIKARVVTKLLMPLRDKSFKTHTGGISIEERAAPQGCSDPLTQV</sequence>
<comment type="caution">
    <text evidence="2">The sequence shown here is derived from an EMBL/GenBank/DDBJ whole genome shotgun (WGS) entry which is preliminary data.</text>
</comment>
<feature type="compositionally biased region" description="Basic residues" evidence="1">
    <location>
        <begin position="1"/>
        <end position="10"/>
    </location>
</feature>
<reference evidence="2 3" key="1">
    <citation type="submission" date="2019-03" db="EMBL/GenBank/DDBJ databases">
        <title>First draft genome of Liparis tanakae, snailfish: a comprehensive survey of snailfish specific genes.</title>
        <authorList>
            <person name="Kim W."/>
            <person name="Song I."/>
            <person name="Jeong J.-H."/>
            <person name="Kim D."/>
            <person name="Kim S."/>
            <person name="Ryu S."/>
            <person name="Song J.Y."/>
            <person name="Lee S.K."/>
        </authorList>
    </citation>
    <scope>NUCLEOTIDE SEQUENCE [LARGE SCALE GENOMIC DNA]</scope>
    <source>
        <tissue evidence="2">Muscle</tissue>
    </source>
</reference>
<gene>
    <name evidence="2" type="ORF">EYF80_018373</name>
</gene>
<accession>A0A4Z2I293</accession>
<protein>
    <submittedName>
        <fullName evidence="2">Uncharacterized protein</fullName>
    </submittedName>
</protein>
<feature type="region of interest" description="Disordered" evidence="1">
    <location>
        <begin position="1"/>
        <end position="33"/>
    </location>
</feature>
<dbReference type="EMBL" id="SRLO01000150">
    <property type="protein sequence ID" value="TNN71424.1"/>
    <property type="molecule type" value="Genomic_DNA"/>
</dbReference>